<sequence length="71" mass="8070">MKNYAGITKEKYAEILRRIKQAVPDEQVRTTVEKIHKTKTGNMLITLSKKSIDKGQALQKAITDVLQKEAE</sequence>
<proteinExistence type="predicted"/>
<evidence type="ECO:0000313" key="1">
    <source>
        <dbReference type="EMBL" id="CAG5072368.1"/>
    </source>
</evidence>
<organism evidence="1 2">
    <name type="scientific">Cotesia congregata</name>
    <name type="common">Parasitoid wasp</name>
    <name type="synonym">Apanteles congregatus</name>
    <dbReference type="NCBI Taxonomy" id="51543"/>
    <lineage>
        <taxon>Eukaryota</taxon>
        <taxon>Metazoa</taxon>
        <taxon>Ecdysozoa</taxon>
        <taxon>Arthropoda</taxon>
        <taxon>Hexapoda</taxon>
        <taxon>Insecta</taxon>
        <taxon>Pterygota</taxon>
        <taxon>Neoptera</taxon>
        <taxon>Endopterygota</taxon>
        <taxon>Hymenoptera</taxon>
        <taxon>Apocrita</taxon>
        <taxon>Ichneumonoidea</taxon>
        <taxon>Braconidae</taxon>
        <taxon>Microgastrinae</taxon>
        <taxon>Cotesia</taxon>
    </lineage>
</organism>
<keyword evidence="2" id="KW-1185">Reference proteome</keyword>
<dbReference type="EMBL" id="CAJNRD030000839">
    <property type="protein sequence ID" value="CAG5072368.1"/>
    <property type="molecule type" value="Genomic_DNA"/>
</dbReference>
<dbReference type="AlphaFoldDB" id="A0A8J2ELT4"/>
<dbReference type="Proteomes" id="UP000786811">
    <property type="component" value="Unassembled WGS sequence"/>
</dbReference>
<dbReference type="OrthoDB" id="6926727at2759"/>
<evidence type="ECO:0000313" key="2">
    <source>
        <dbReference type="Proteomes" id="UP000786811"/>
    </source>
</evidence>
<feature type="non-terminal residue" evidence="1">
    <location>
        <position position="71"/>
    </location>
</feature>
<comment type="caution">
    <text evidence="1">The sequence shown here is derived from an EMBL/GenBank/DDBJ whole genome shotgun (WGS) entry which is preliminary data.</text>
</comment>
<protein>
    <submittedName>
        <fullName evidence="1">Uncharacterized protein</fullName>
    </submittedName>
</protein>
<accession>A0A8J2ELT4</accession>
<name>A0A8J2ELT4_COTCN</name>
<reference evidence="1" key="1">
    <citation type="submission" date="2021-04" db="EMBL/GenBank/DDBJ databases">
        <authorList>
            <person name="Chebbi M.A.C M."/>
        </authorList>
    </citation>
    <scope>NUCLEOTIDE SEQUENCE</scope>
</reference>
<gene>
    <name evidence="1" type="ORF">HICCMSTLAB_LOCUS151</name>
</gene>